<dbReference type="eggNOG" id="arCOG13735">
    <property type="taxonomic scope" value="Archaea"/>
</dbReference>
<proteinExistence type="predicted"/>
<sequence length="680" mass="76097">MKKIGLILSVLLLFSLLSVRLAAGAVFIENPQPPIVLLGTPYPKYLSIAPNESFTVYFYIVEDLDIADVKAYYRVNNGEWIFRYPNQAPVSENRKVYDSLFGRFTTTNITLRTFFGKIEIPPQSPGSKVEFKVVVEDVEGHVVESQTGVYFVSNPEGVKVLIVDPSVKTRLLLNNLENIETMVNATKKGYPYDLSDFEDIIKDLKPVKEYQDLFPEHHWEFLGERYNIVIVSPEEFGSALEEFKPKVVILSNLWMKEWAISQGDIKKLIDYLRENNGGLIVTHGTLYDGVANINGTLEFLGPNHIGTLENPSEGLAFALGLYMLPVLEEMKSKALETGKGGITEIPTVQSFLTSKGKLTVRNLNIIKSHSSLDYSSNETYSEFGWQYILPETSLSFAKPKIRTLKEDTKKSLSKLAALQDAKFGGSAYLKALYALDFPLIDAVQKMKVEDDKVILTVATDEITLNLNQGTLEKVRLLKAINRDLVDISALSSDYMLSIITKDEKARGDGIRSVYISFNIEAGGKEEFDILGDLVEWASQFHPVQTFAPIVQATILSNDIDWNIKGKELQNRLESMGAIAKRVTAGEFESYKGSRLIFILGGPKAYDGVGDYVKQVLSEEEQERVIKGEQSIFIKRNVWAEGQIVIVIAGQGRTETGMKVGLYESGLDHEYMNYLADFLVG</sequence>
<dbReference type="AlphaFoldDB" id="A0A075LV47"/>
<dbReference type="GeneID" id="24842906"/>
<evidence type="ECO:0000313" key="2">
    <source>
        <dbReference type="Proteomes" id="UP000027981"/>
    </source>
</evidence>
<dbReference type="Proteomes" id="UP000027981">
    <property type="component" value="Chromosome"/>
</dbReference>
<dbReference type="HOGENOM" id="CLU_403693_0_0_2"/>
<evidence type="ECO:0008006" key="3">
    <source>
        <dbReference type="Google" id="ProtNLM"/>
    </source>
</evidence>
<reference evidence="1 2" key="2">
    <citation type="journal article" date="2015" name="Genome Announc.">
        <title>Complete Genome Sequence of Hyperthermophilic Piezophilic Archaeon Palaeococcus pacificus DY20341T, Isolated from Deep-Sea Hydrothermal Sediments.</title>
        <authorList>
            <person name="Zeng X."/>
            <person name="Jebbar M."/>
            <person name="Shao Z."/>
        </authorList>
    </citation>
    <scope>NUCLEOTIDE SEQUENCE [LARGE SCALE GENOMIC DNA]</scope>
    <source>
        <strain evidence="1 2">DY20341</strain>
    </source>
</reference>
<organism evidence="1 2">
    <name type="scientific">Palaeococcus pacificus DY20341</name>
    <dbReference type="NCBI Taxonomy" id="1343739"/>
    <lineage>
        <taxon>Archaea</taxon>
        <taxon>Methanobacteriati</taxon>
        <taxon>Methanobacteriota</taxon>
        <taxon>Thermococci</taxon>
        <taxon>Thermococcales</taxon>
        <taxon>Thermococcaceae</taxon>
        <taxon>Palaeococcus</taxon>
    </lineage>
</organism>
<dbReference type="OrthoDB" id="101209at2157"/>
<keyword evidence="2" id="KW-1185">Reference proteome</keyword>
<gene>
    <name evidence="1" type="ORF">PAP_09045</name>
</gene>
<dbReference type="EMBL" id="CP006019">
    <property type="protein sequence ID" value="AIF70189.1"/>
    <property type="molecule type" value="Genomic_DNA"/>
</dbReference>
<dbReference type="KEGG" id="ppac:PAP_09045"/>
<evidence type="ECO:0000313" key="1">
    <source>
        <dbReference type="EMBL" id="AIF70189.1"/>
    </source>
</evidence>
<dbReference type="RefSeq" id="WP_048165665.1">
    <property type="nucleotide sequence ID" value="NZ_CP006019.1"/>
</dbReference>
<protein>
    <recommendedName>
        <fullName evidence="3">S-layer protein C-terminal domain-containing protein</fullName>
    </recommendedName>
</protein>
<accession>A0A075LV47</accession>
<name>A0A075LV47_9EURY</name>
<reference evidence="2" key="1">
    <citation type="submission" date="2013-06" db="EMBL/GenBank/DDBJ databases">
        <title>Complete Genome Sequence of Hyperthermophilic Palaeococcus pacificus DY20341T, Isolated from a Deep-Sea Hydrothermal Sediments.</title>
        <authorList>
            <person name="Zeng X."/>
            <person name="Shao Z."/>
        </authorList>
    </citation>
    <scope>NUCLEOTIDE SEQUENCE [LARGE SCALE GENOMIC DNA]</scope>
    <source>
        <strain evidence="2">DY20341</strain>
    </source>
</reference>